<accession>A0A382I6M5</accession>
<evidence type="ECO:0000313" key="2">
    <source>
        <dbReference type="EMBL" id="SVB95300.1"/>
    </source>
</evidence>
<name>A0A382I6M5_9ZZZZ</name>
<protein>
    <submittedName>
        <fullName evidence="2">Uncharacterized protein</fullName>
    </submittedName>
</protein>
<feature type="region of interest" description="Disordered" evidence="1">
    <location>
        <begin position="109"/>
        <end position="180"/>
    </location>
</feature>
<feature type="non-terminal residue" evidence="2">
    <location>
        <position position="1"/>
    </location>
</feature>
<proteinExistence type="predicted"/>
<organism evidence="2">
    <name type="scientific">marine metagenome</name>
    <dbReference type="NCBI Taxonomy" id="408172"/>
    <lineage>
        <taxon>unclassified sequences</taxon>
        <taxon>metagenomes</taxon>
        <taxon>ecological metagenomes</taxon>
    </lineage>
</organism>
<dbReference type="EMBL" id="UINC01065532">
    <property type="protein sequence ID" value="SVB95300.1"/>
    <property type="molecule type" value="Genomic_DNA"/>
</dbReference>
<feature type="compositionally biased region" description="Basic and acidic residues" evidence="1">
    <location>
        <begin position="146"/>
        <end position="163"/>
    </location>
</feature>
<reference evidence="2" key="1">
    <citation type="submission" date="2018-05" db="EMBL/GenBank/DDBJ databases">
        <authorList>
            <person name="Lanie J.A."/>
            <person name="Ng W.-L."/>
            <person name="Kazmierczak K.M."/>
            <person name="Andrzejewski T.M."/>
            <person name="Davidsen T.M."/>
            <person name="Wayne K.J."/>
            <person name="Tettelin H."/>
            <person name="Glass J.I."/>
            <person name="Rusch D."/>
            <person name="Podicherti R."/>
            <person name="Tsui H.-C.T."/>
            <person name="Winkler M.E."/>
        </authorList>
    </citation>
    <scope>NUCLEOTIDE SEQUENCE</scope>
</reference>
<sequence length="180" mass="19110">VDQRVSYKYAGVTGRQFIATVNRANVSKAAERVASALVALLTSYSKISDRMTLGQITEFAYPGSLDGHDGVNQAAFRNATRQTSRGLADLRNANLIDYRPATGRSPIGWVSIAQHTPPNMDPDPPYATSGDRPGPLGAPSGARSGDTPRHPSEKAEKTPRGGDKAISTTVGTRPVQDLGH</sequence>
<gene>
    <name evidence="2" type="ORF">METZ01_LOCUS248154</name>
</gene>
<evidence type="ECO:0000256" key="1">
    <source>
        <dbReference type="SAM" id="MobiDB-lite"/>
    </source>
</evidence>
<dbReference type="AlphaFoldDB" id="A0A382I6M5"/>